<dbReference type="Proteomes" id="UP000177698">
    <property type="component" value="Unassembled WGS sequence"/>
</dbReference>
<proteinExistence type="predicted"/>
<name>A0A1F7I8I9_9BACT</name>
<organism evidence="2 3">
    <name type="scientific">Candidatus Roizmanbacteria bacterium RIFCSPLOWO2_01_FULL_37_12</name>
    <dbReference type="NCBI Taxonomy" id="1802056"/>
    <lineage>
        <taxon>Bacteria</taxon>
        <taxon>Candidatus Roizmaniibacteriota</taxon>
    </lineage>
</organism>
<evidence type="ECO:0000313" key="3">
    <source>
        <dbReference type="Proteomes" id="UP000177698"/>
    </source>
</evidence>
<feature type="transmembrane region" description="Helical" evidence="1">
    <location>
        <begin position="12"/>
        <end position="29"/>
    </location>
</feature>
<sequence length="341" mass="40089">MNRYLNLKTYTFMFLFILGFLLYWFGYIGNKDSFNATSLKRNYELLVGLENSKDFERLYDEFYLNNPLLGKPITKEKFVETKLKKSVNNFNAELKLHSITFNNNDAFINRLIVDCIDEECSQTRKRRAYKKWTFANNQWFPNGEVMCIRNNPYTIPPEFERSISLIIQRAKTSDFSSTNEWAKSIEESKNCIDIQYANTDEEIIGAEGLFTFNKDNNIERYSILVSPRYQVKDDLITAFLLVHELSHVINYQQSLSTGEMADCFEDEANAFGNQNEFIALLNDEELQSLNLRANYSKSHELNNMIQVYNEILNFEGENYSEKTLNYVKSSPYYQSQCRNFN</sequence>
<evidence type="ECO:0000256" key="1">
    <source>
        <dbReference type="SAM" id="Phobius"/>
    </source>
</evidence>
<gene>
    <name evidence="2" type="ORF">A2954_06585</name>
</gene>
<keyword evidence="1" id="KW-1133">Transmembrane helix</keyword>
<dbReference type="AlphaFoldDB" id="A0A1F7I8I9"/>
<protein>
    <submittedName>
        <fullName evidence="2">Uncharacterized protein</fullName>
    </submittedName>
</protein>
<accession>A0A1F7I8I9</accession>
<dbReference type="EMBL" id="MGAG01000038">
    <property type="protein sequence ID" value="OGK39675.1"/>
    <property type="molecule type" value="Genomic_DNA"/>
</dbReference>
<keyword evidence="1" id="KW-0472">Membrane</keyword>
<comment type="caution">
    <text evidence="2">The sequence shown here is derived from an EMBL/GenBank/DDBJ whole genome shotgun (WGS) entry which is preliminary data.</text>
</comment>
<evidence type="ECO:0000313" key="2">
    <source>
        <dbReference type="EMBL" id="OGK39675.1"/>
    </source>
</evidence>
<keyword evidence="1" id="KW-0812">Transmembrane</keyword>
<reference evidence="2 3" key="1">
    <citation type="journal article" date="2016" name="Nat. Commun.">
        <title>Thousands of microbial genomes shed light on interconnected biogeochemical processes in an aquifer system.</title>
        <authorList>
            <person name="Anantharaman K."/>
            <person name="Brown C.T."/>
            <person name="Hug L.A."/>
            <person name="Sharon I."/>
            <person name="Castelle C.J."/>
            <person name="Probst A.J."/>
            <person name="Thomas B.C."/>
            <person name="Singh A."/>
            <person name="Wilkins M.J."/>
            <person name="Karaoz U."/>
            <person name="Brodie E.L."/>
            <person name="Williams K.H."/>
            <person name="Hubbard S.S."/>
            <person name="Banfield J.F."/>
        </authorList>
    </citation>
    <scope>NUCLEOTIDE SEQUENCE [LARGE SCALE GENOMIC DNA]</scope>
</reference>